<keyword evidence="4" id="KW-1185">Reference proteome</keyword>
<dbReference type="InterPro" id="IPR000571">
    <property type="entry name" value="Znf_CCCH"/>
</dbReference>
<feature type="domain" description="C3H1-type" evidence="3">
    <location>
        <begin position="937"/>
        <end position="963"/>
    </location>
</feature>
<feature type="region of interest" description="Disordered" evidence="2">
    <location>
        <begin position="122"/>
        <end position="161"/>
    </location>
</feature>
<feature type="zinc finger region" description="C3H1-type" evidence="1">
    <location>
        <begin position="937"/>
        <end position="963"/>
    </location>
</feature>
<dbReference type="GO" id="GO:0008270">
    <property type="term" value="F:zinc ion binding"/>
    <property type="evidence" value="ECO:0007669"/>
    <property type="project" value="UniProtKB-KW"/>
</dbReference>
<feature type="region of interest" description="Disordered" evidence="2">
    <location>
        <begin position="279"/>
        <end position="298"/>
    </location>
</feature>
<reference evidence="5" key="1">
    <citation type="submission" date="2025-08" db="UniProtKB">
        <authorList>
            <consortium name="RefSeq"/>
        </authorList>
    </citation>
    <scope>IDENTIFICATION</scope>
    <source>
        <tissue evidence="5">Young leaves</tissue>
    </source>
</reference>
<dbReference type="GO" id="GO:0000178">
    <property type="term" value="C:exosome (RNase complex)"/>
    <property type="evidence" value="ECO:0007669"/>
    <property type="project" value="TreeGrafter"/>
</dbReference>
<evidence type="ECO:0000256" key="2">
    <source>
        <dbReference type="SAM" id="MobiDB-lite"/>
    </source>
</evidence>
<evidence type="ECO:0000313" key="4">
    <source>
        <dbReference type="Proteomes" id="UP000504609"/>
    </source>
</evidence>
<name>A0A6J1GRB4_CUCMO</name>
<evidence type="ECO:0000259" key="3">
    <source>
        <dbReference type="PROSITE" id="PS50103"/>
    </source>
</evidence>
<feature type="region of interest" description="Disordered" evidence="2">
    <location>
        <begin position="346"/>
        <end position="384"/>
    </location>
</feature>
<dbReference type="InterPro" id="IPR019607">
    <property type="entry name" value="Putative_zinc-finger_domain"/>
</dbReference>
<sequence length="1748" mass="195353">MEKNDAEELTVKAMESNLKPTRSKTSNSREEGEVSSSDNDTQTHGVHHVRSAMPASVTSPISSILPPKNKSNAGIQAASADVCPKTSIQTTAQKICDNDQIVHKAITPWVASRDANANLVISFSDDSGSDMDERSKEKTSKSRSNAVGHFKPPTSLLDKSNKLRSMTRNNVVANKFSSSQSFITSKTMTKRACSKGAAGPSLVEQGSRIRAFSGNLPIQGHRNDQGVNLKSSKLQDLREQIAIWESKLKLKSAQQNKEIISATNQDYIVTNSKSDLGRKGDATISQFPPSGPTQPDAKRMKTIGSYSTKLSLSGQHLRATNAVKSVFRPQEPGEETQNIKVTYNQKGNSMNRDESNALKQKKEDIKHVAASSSPGSDLGKVHDGTDIVANGNQSDWISKQVDPHPLVVLGQASVLPNTASNVQTLFDNSEFHSPNDGLQQSASTANFSEGTCPQSASNVKIPESFSNFFKSLINSKSTGTAFGNPSSCLGFSNVDLESLFEMEESLDKDLEEAQDFRRRCEVEERNAFKIYSRAQRALIEANSRCLDLYHKRELFSAHFHSFCMNNPGLVSSSRQQENMKIGVDHSNSMSGNENRASPLYQKHSEYNSFTQLRNDLNMQHENASPINTSILHENRQNLGSEPESCSDLCGITLNPVPSKGKNIADRICSPSIEPNVSVDGDEESFHSDHEIIDSYDECYIGKKRFEDDQMEACNMSKKNHYDDKTGDSLRLEAKLRSELFARLGTRNSSQTCNPCHNIQTSVEKGAEKDARDDKTQQNYTEPTVRQAVGNDIDKTKSALLSGKRDQKFGFGGTDRCKTPDDIRSHCNFENFPLETHDVADSDVNEPSNREGPCSYFSYAPLTLNSVLQHMKAVTSVSTEVLLSRTRESFSNLGLPEEGDLLEVDRIHWRKLEENHVPDTVSCMFQSDGSYTDDLSIDPSWPLCMYELRGKCNNDECPWQHVKDSSLSNRRPCQDSQSNYSDSCNGLLFSSDETKVFKYEDLMTPPTYLVGVDILKADSHSYNPVLVQKSSKCWQNFFSISLTLPNLLQKDASADGLFLHDARIEAKGSWNRQSSYFQSGSTTLSQLKQADENQALETALIIINQEMNSREGMKRALPILSRAIESNPKSIALWTMYLLIFYSYTTNGGKDDMFSYAVKHNEQSYELWLLYINSHMNLDARIAAYDAALSALFNNILTQMDEKCASAHILDLILQMTNCLCMSGNVEKATQKIFGLLRVAMDSDEPGSFMHSDMLTCLNISDKCIFWVCVVYLVIYRKLPHAIVQQLECEKELVEIEWPTIHLTDGEKQRASTVVKKAVDFVDSCLNNESLESQSYQKSIQMFAVNHIRCLMAFEDIGFTRNLLDKYVKRYPSCLELLLLNAWTKKHDFGEMVAAFEEVIRNWPKEVPGVQCIWNQYAEYLLQNGRIKYTEELMARWFDSSSKIGSRTRTLDNSDCNSLHLLDYASGSIVHALDCSPSEVDLVFWYLNLSVHKLLLNDLLEARLAFDNALRAASSGTFKYCMREYAMFLLTDESLLNEAGSVGGIRSILEGYLSDVRAFPVPETLSRKFINDIKKPRVQLLVSNMLSPLSPDVSLVNCVLEAWYGPSLLPPKFSKPKELVDFVETILEMLPSNYQLVLSVCKQLCNGNNSSQVTSASLIFWACSNLISAIFCAVPIPPEFIWVEASDILVNVKGFGAITERFHKRALSVYPFSVQLWKSYYNKCKARGDTSAVLQAVNERGIELSLPSL</sequence>
<feature type="compositionally biased region" description="Basic and acidic residues" evidence="2">
    <location>
        <begin position="1"/>
        <end position="10"/>
    </location>
</feature>
<organism evidence="4 5">
    <name type="scientific">Cucurbita moschata</name>
    <name type="common">Winter crookneck squash</name>
    <name type="synonym">Cucurbita pepo var. moschata</name>
    <dbReference type="NCBI Taxonomy" id="3662"/>
    <lineage>
        <taxon>Eukaryota</taxon>
        <taxon>Viridiplantae</taxon>
        <taxon>Streptophyta</taxon>
        <taxon>Embryophyta</taxon>
        <taxon>Tracheophyta</taxon>
        <taxon>Spermatophyta</taxon>
        <taxon>Magnoliopsida</taxon>
        <taxon>eudicotyledons</taxon>
        <taxon>Gunneridae</taxon>
        <taxon>Pentapetalae</taxon>
        <taxon>rosids</taxon>
        <taxon>fabids</taxon>
        <taxon>Cucurbitales</taxon>
        <taxon>Cucurbitaceae</taxon>
        <taxon>Cucurbiteae</taxon>
        <taxon>Cucurbita</taxon>
    </lineage>
</organism>
<feature type="compositionally biased region" description="Basic and acidic residues" evidence="2">
    <location>
        <begin position="351"/>
        <end position="367"/>
    </location>
</feature>
<dbReference type="PANTHER" id="PTHR21563:SF3">
    <property type="entry name" value="ZINC FINGER C3H1 DOMAIN-CONTAINING PROTEIN"/>
    <property type="match status" value="1"/>
</dbReference>
<keyword evidence="1" id="KW-0863">Zinc-finger</keyword>
<dbReference type="InterPro" id="IPR039278">
    <property type="entry name" value="Red1"/>
</dbReference>
<dbReference type="Proteomes" id="UP000504609">
    <property type="component" value="Unplaced"/>
</dbReference>
<dbReference type="Pfam" id="PF10650">
    <property type="entry name" value="zf-C3H1"/>
    <property type="match status" value="1"/>
</dbReference>
<dbReference type="RefSeq" id="XP_022954030.1">
    <property type="nucleotide sequence ID" value="XM_023098262.1"/>
</dbReference>
<dbReference type="Gene3D" id="1.25.40.10">
    <property type="entry name" value="Tetratricopeptide repeat domain"/>
    <property type="match status" value="1"/>
</dbReference>
<keyword evidence="1" id="KW-0479">Metal-binding</keyword>
<evidence type="ECO:0000256" key="1">
    <source>
        <dbReference type="PROSITE-ProRule" id="PRU00723"/>
    </source>
</evidence>
<dbReference type="KEGG" id="cmos:111456410"/>
<dbReference type="PANTHER" id="PTHR21563">
    <property type="entry name" value="ZINC FINGER C3H1 DOMAIN-CONTAINING PROTEIN"/>
    <property type="match status" value="1"/>
</dbReference>
<feature type="compositionally biased region" description="Basic and acidic residues" evidence="2">
    <location>
        <begin position="131"/>
        <end position="140"/>
    </location>
</feature>
<evidence type="ECO:0000313" key="5">
    <source>
        <dbReference type="RefSeq" id="XP_022954030.1"/>
    </source>
</evidence>
<feature type="region of interest" description="Disordered" evidence="2">
    <location>
        <begin position="1"/>
        <end position="72"/>
    </location>
</feature>
<dbReference type="SUPFAM" id="SSF48452">
    <property type="entry name" value="TPR-like"/>
    <property type="match status" value="1"/>
</dbReference>
<dbReference type="InterPro" id="IPR011990">
    <property type="entry name" value="TPR-like_helical_dom_sf"/>
</dbReference>
<keyword evidence="1" id="KW-0862">Zinc</keyword>
<proteinExistence type="predicted"/>
<dbReference type="GeneID" id="111456410"/>
<dbReference type="GO" id="GO:0005634">
    <property type="term" value="C:nucleus"/>
    <property type="evidence" value="ECO:0007669"/>
    <property type="project" value="TreeGrafter"/>
</dbReference>
<protein>
    <submittedName>
        <fullName evidence="5">Uncharacterized protein LOC111456410 isoform X1</fullName>
    </submittedName>
</protein>
<feature type="compositionally biased region" description="Polar residues" evidence="2">
    <location>
        <begin position="34"/>
        <end position="44"/>
    </location>
</feature>
<dbReference type="PROSITE" id="PS50103">
    <property type="entry name" value="ZF_C3H1"/>
    <property type="match status" value="1"/>
</dbReference>
<gene>
    <name evidence="5" type="primary">LOC111456410</name>
</gene>
<accession>A0A6J1GRB4</accession>